<dbReference type="STRING" id="661478.OP10G_1546"/>
<proteinExistence type="predicted"/>
<keyword evidence="2" id="KW-1185">Reference proteome</keyword>
<dbReference type="EMBL" id="CP007139">
    <property type="protein sequence ID" value="AIE84914.1"/>
    <property type="molecule type" value="Genomic_DNA"/>
</dbReference>
<evidence type="ECO:0000313" key="2">
    <source>
        <dbReference type="Proteomes" id="UP000027982"/>
    </source>
</evidence>
<dbReference type="OrthoDB" id="114489at2"/>
<name>A0A068NTH0_FIMGI</name>
<organism evidence="1 2">
    <name type="scientific">Fimbriimonas ginsengisoli Gsoil 348</name>
    <dbReference type="NCBI Taxonomy" id="661478"/>
    <lineage>
        <taxon>Bacteria</taxon>
        <taxon>Bacillati</taxon>
        <taxon>Armatimonadota</taxon>
        <taxon>Fimbriimonadia</taxon>
        <taxon>Fimbriimonadales</taxon>
        <taxon>Fimbriimonadaceae</taxon>
        <taxon>Fimbriimonas</taxon>
    </lineage>
</organism>
<accession>A0A068NTH0</accession>
<gene>
    <name evidence="1" type="ORF">OP10G_1546</name>
</gene>
<sequence>MRALPPIELLNQAAERLGDLCQEVVFLGGAVVGLLLTEKGALPPRVTKDVDVAIEVGASILDLHALDRRLLDLGFRNDMEGPTCRYLHGIAVIDVIPVNPEITIGVNSWYPLAIATAWSHVLDNNIPVKVIDPVCFLGTKMTAFRSPSREYHDDIFLSRDFSDMVRVIDGRATIVAETLDADGELRAFLKEQFGAILESDYLEEAIQNYVEPGREDLVLERIRGLAGEDAT</sequence>
<dbReference type="Proteomes" id="UP000027982">
    <property type="component" value="Chromosome"/>
</dbReference>
<reference evidence="1 2" key="1">
    <citation type="journal article" date="2014" name="PLoS ONE">
        <title>The first complete genome sequence of the class fimbriimonadia in the phylum armatimonadetes.</title>
        <authorList>
            <person name="Hu Z.Y."/>
            <person name="Wang Y.Z."/>
            <person name="Im W.T."/>
            <person name="Wang S.Y."/>
            <person name="Zhao G.P."/>
            <person name="Zheng H.J."/>
            <person name="Quan Z.X."/>
        </authorList>
    </citation>
    <scope>NUCLEOTIDE SEQUENCE [LARGE SCALE GENOMIC DNA]</scope>
    <source>
        <strain evidence="1">Gsoil 348</strain>
    </source>
</reference>
<dbReference type="KEGG" id="fgi:OP10G_1546"/>
<dbReference type="AlphaFoldDB" id="A0A068NTH0"/>
<dbReference type="eggNOG" id="COG4849">
    <property type="taxonomic scope" value="Bacteria"/>
</dbReference>
<evidence type="ECO:0000313" key="1">
    <source>
        <dbReference type="EMBL" id="AIE84914.1"/>
    </source>
</evidence>
<dbReference type="HOGENOM" id="CLU_103758_0_0_0"/>
<protein>
    <submittedName>
        <fullName evidence="1">Uncharacterized protein</fullName>
    </submittedName>
</protein>